<keyword evidence="4" id="KW-1185">Reference proteome</keyword>
<organism evidence="3 4">
    <name type="scientific">Variovorax ginsengisoli</name>
    <dbReference type="NCBI Taxonomy" id="363844"/>
    <lineage>
        <taxon>Bacteria</taxon>
        <taxon>Pseudomonadati</taxon>
        <taxon>Pseudomonadota</taxon>
        <taxon>Betaproteobacteria</taxon>
        <taxon>Burkholderiales</taxon>
        <taxon>Comamonadaceae</taxon>
        <taxon>Variovorax</taxon>
    </lineage>
</organism>
<comment type="caution">
    <text evidence="3">The sequence shown here is derived from an EMBL/GenBank/DDBJ whole genome shotgun (WGS) entry which is preliminary data.</text>
</comment>
<accession>A0ABT8S4F2</accession>
<evidence type="ECO:0000313" key="3">
    <source>
        <dbReference type="EMBL" id="MDO1533791.1"/>
    </source>
</evidence>
<keyword evidence="1" id="KW-1133">Transmembrane helix</keyword>
<feature type="domain" description="PilX/PilW C-terminal" evidence="2">
    <location>
        <begin position="133"/>
        <end position="226"/>
    </location>
</feature>
<keyword evidence="1" id="KW-0812">Transmembrane</keyword>
<dbReference type="InterPro" id="IPR025205">
    <property type="entry name" value="PilX/PilW_C"/>
</dbReference>
<dbReference type="Proteomes" id="UP001169027">
    <property type="component" value="Unassembled WGS sequence"/>
</dbReference>
<dbReference type="RefSeq" id="WP_301810759.1">
    <property type="nucleotide sequence ID" value="NZ_JAUJZH010000010.1"/>
</dbReference>
<dbReference type="Pfam" id="PF13681">
    <property type="entry name" value="PilX"/>
    <property type="match status" value="1"/>
</dbReference>
<reference evidence="3" key="1">
    <citation type="submission" date="2023-06" db="EMBL/GenBank/DDBJ databases">
        <authorList>
            <person name="Jiang Y."/>
            <person name="Liu Q."/>
        </authorList>
    </citation>
    <scope>NUCLEOTIDE SEQUENCE</scope>
    <source>
        <strain evidence="3">CGMCC 1.12090</strain>
    </source>
</reference>
<name>A0ABT8S4F2_9BURK</name>
<keyword evidence="1" id="KW-0472">Membrane</keyword>
<dbReference type="EMBL" id="JAUKVY010000010">
    <property type="protein sequence ID" value="MDO1533791.1"/>
    <property type="molecule type" value="Genomic_DNA"/>
</dbReference>
<sequence>MPSRASRPRQRGIALFVVFVVVLLTTLLVLGSSRIALIIEMATGVDSDHQRTFEAAQAMLRDAESDIRGLQADGSPCEGPGCRAWGVLDAAGGRAFYPTDAGELSDLQDALGGRSPSCAAGICVPDRVMAQFWTDAAALAEMKKVAASHGAYTGGEPAGGHPLLASGAAQRAWYWVELLPYDTAAATRGGLAEALAPDSETPFVYRITAIAQGHRAATQTVLQTTLVWKRHRS</sequence>
<proteinExistence type="predicted"/>
<evidence type="ECO:0000259" key="2">
    <source>
        <dbReference type="Pfam" id="PF13681"/>
    </source>
</evidence>
<gene>
    <name evidence="3" type="ORF">Q2T77_15975</name>
</gene>
<protein>
    <submittedName>
        <fullName evidence="3">Pilus assembly protein</fullName>
    </submittedName>
</protein>
<evidence type="ECO:0000313" key="4">
    <source>
        <dbReference type="Proteomes" id="UP001169027"/>
    </source>
</evidence>
<feature type="transmembrane region" description="Helical" evidence="1">
    <location>
        <begin position="12"/>
        <end position="31"/>
    </location>
</feature>
<evidence type="ECO:0000256" key="1">
    <source>
        <dbReference type="SAM" id="Phobius"/>
    </source>
</evidence>